<dbReference type="Proteomes" id="UP000076268">
    <property type="component" value="Unassembled WGS sequence"/>
</dbReference>
<keyword evidence="9 14" id="KW-0540">Nuclease</keyword>
<keyword evidence="8 14" id="KW-0963">Cytoplasm</keyword>
<dbReference type="InterPro" id="IPR022898">
    <property type="entry name" value="RNase_HII"/>
</dbReference>
<evidence type="ECO:0000313" key="18">
    <source>
        <dbReference type="EMBL" id="KYZ77318.1"/>
    </source>
</evidence>
<dbReference type="RefSeq" id="WP_066239433.1">
    <property type="nucleotide sequence ID" value="NZ_LSGP01000013.1"/>
</dbReference>
<dbReference type="PROSITE" id="PS51975">
    <property type="entry name" value="RNASE_H_2"/>
    <property type="match status" value="1"/>
</dbReference>
<dbReference type="GO" id="GO:0032299">
    <property type="term" value="C:ribonuclease H2 complex"/>
    <property type="evidence" value="ECO:0007669"/>
    <property type="project" value="TreeGrafter"/>
</dbReference>
<comment type="cofactor">
    <cofactor evidence="14 15">
        <name>Mn(2+)</name>
        <dbReference type="ChEBI" id="CHEBI:29035"/>
    </cofactor>
    <cofactor evidence="14 15">
        <name>Mg(2+)</name>
        <dbReference type="ChEBI" id="CHEBI:18420"/>
    </cofactor>
    <text evidence="14 15">Manganese or magnesium. Binds 1 divalent metal ion per monomer in the absence of substrate. May bind a second metal ion after substrate binding.</text>
</comment>
<dbReference type="OrthoDB" id="9803420at2"/>
<evidence type="ECO:0000256" key="4">
    <source>
        <dbReference type="ARBA" id="ARBA00004496"/>
    </source>
</evidence>
<dbReference type="Pfam" id="PF01351">
    <property type="entry name" value="RNase_HII"/>
    <property type="match status" value="1"/>
</dbReference>
<dbReference type="InterPro" id="IPR036397">
    <property type="entry name" value="RNaseH_sf"/>
</dbReference>
<dbReference type="NCBIfam" id="NF000595">
    <property type="entry name" value="PRK00015.1-3"/>
    <property type="match status" value="1"/>
</dbReference>
<dbReference type="STRING" id="1794912.AXX12_04085"/>
<comment type="similarity">
    <text evidence="5 14 16">Belongs to the RNase HII family.</text>
</comment>
<evidence type="ECO:0000256" key="9">
    <source>
        <dbReference type="ARBA" id="ARBA00022722"/>
    </source>
</evidence>
<accession>A0A154BUY7</accession>
<keyword evidence="10 14" id="KW-0479">Metal-binding</keyword>
<dbReference type="InterPro" id="IPR012337">
    <property type="entry name" value="RNaseH-like_sf"/>
</dbReference>
<evidence type="ECO:0000256" key="14">
    <source>
        <dbReference type="HAMAP-Rule" id="MF_00052"/>
    </source>
</evidence>
<evidence type="ECO:0000313" key="19">
    <source>
        <dbReference type="Proteomes" id="UP000076268"/>
    </source>
</evidence>
<dbReference type="PANTHER" id="PTHR10954">
    <property type="entry name" value="RIBONUCLEASE H2 SUBUNIT A"/>
    <property type="match status" value="1"/>
</dbReference>
<feature type="domain" description="RNase H type-2" evidence="17">
    <location>
        <begin position="74"/>
        <end position="263"/>
    </location>
</feature>
<dbReference type="GO" id="GO:0030145">
    <property type="term" value="F:manganese ion binding"/>
    <property type="evidence" value="ECO:0007669"/>
    <property type="project" value="UniProtKB-UniRule"/>
</dbReference>
<evidence type="ECO:0000256" key="12">
    <source>
        <dbReference type="ARBA" id="ARBA00022801"/>
    </source>
</evidence>
<evidence type="ECO:0000256" key="11">
    <source>
        <dbReference type="ARBA" id="ARBA00022759"/>
    </source>
</evidence>
<evidence type="ECO:0000259" key="17">
    <source>
        <dbReference type="PROSITE" id="PS51975"/>
    </source>
</evidence>
<comment type="cofactor">
    <cofactor evidence="2">
        <name>Mg(2+)</name>
        <dbReference type="ChEBI" id="CHEBI:18420"/>
    </cofactor>
</comment>
<evidence type="ECO:0000256" key="5">
    <source>
        <dbReference type="ARBA" id="ARBA00007383"/>
    </source>
</evidence>
<dbReference type="HAMAP" id="MF_00052_B">
    <property type="entry name" value="RNase_HII_B"/>
    <property type="match status" value="1"/>
</dbReference>
<comment type="caution">
    <text evidence="18">The sequence shown here is derived from an EMBL/GenBank/DDBJ whole genome shotgun (WGS) entry which is preliminary data.</text>
</comment>
<keyword evidence="13 14" id="KW-0464">Manganese</keyword>
<dbReference type="GO" id="GO:0004523">
    <property type="term" value="F:RNA-DNA hybrid ribonuclease activity"/>
    <property type="evidence" value="ECO:0007669"/>
    <property type="project" value="UniProtKB-UniRule"/>
</dbReference>
<proteinExistence type="inferred from homology"/>
<dbReference type="GO" id="GO:0043137">
    <property type="term" value="P:DNA replication, removal of RNA primer"/>
    <property type="evidence" value="ECO:0007669"/>
    <property type="project" value="TreeGrafter"/>
</dbReference>
<feature type="binding site" evidence="14 15">
    <location>
        <position position="81"/>
    </location>
    <ligand>
        <name>a divalent metal cation</name>
        <dbReference type="ChEBI" id="CHEBI:60240"/>
    </ligand>
</feature>
<feature type="binding site" evidence="14 15">
    <location>
        <position position="172"/>
    </location>
    <ligand>
        <name>a divalent metal cation</name>
        <dbReference type="ChEBI" id="CHEBI:60240"/>
    </ligand>
</feature>
<comment type="catalytic activity">
    <reaction evidence="1 14 15 16">
        <text>Endonucleolytic cleavage to 5'-phosphomonoester.</text>
        <dbReference type="EC" id="3.1.26.4"/>
    </reaction>
</comment>
<dbReference type="AlphaFoldDB" id="A0A154BUY7"/>
<protein>
    <recommendedName>
        <fullName evidence="7 14">Ribonuclease HII</fullName>
        <shortName evidence="14">RNase HII</shortName>
        <ecNumber evidence="6 14">3.1.26.4</ecNumber>
    </recommendedName>
</protein>
<dbReference type="EMBL" id="LSGP01000013">
    <property type="protein sequence ID" value="KYZ77318.1"/>
    <property type="molecule type" value="Genomic_DNA"/>
</dbReference>
<comment type="function">
    <text evidence="3 14 16">Endonuclease that specifically degrades the RNA of RNA-DNA hybrids.</text>
</comment>
<keyword evidence="11 14" id="KW-0255">Endonuclease</keyword>
<evidence type="ECO:0000256" key="1">
    <source>
        <dbReference type="ARBA" id="ARBA00000077"/>
    </source>
</evidence>
<dbReference type="CDD" id="cd07182">
    <property type="entry name" value="RNase_HII_bacteria_HII_like"/>
    <property type="match status" value="1"/>
</dbReference>
<dbReference type="PANTHER" id="PTHR10954:SF18">
    <property type="entry name" value="RIBONUCLEASE HII"/>
    <property type="match status" value="1"/>
</dbReference>
<evidence type="ECO:0000256" key="13">
    <source>
        <dbReference type="ARBA" id="ARBA00023211"/>
    </source>
</evidence>
<dbReference type="InterPro" id="IPR001352">
    <property type="entry name" value="RNase_HII/HIII"/>
</dbReference>
<sequence length="273" mass="30293">MKTEPMKVSQIASLLQHQQELPLQVVESLRTDPRPTVKRLFEKWITRGQRHEQEIRRVRELYLYESVYYNQCQPLVAGIDEAGRGPLAGPVVVAAVILPKFVFLPGLNDSKQVSAAQREKLYYTIKETALAINWQSISVDLIDEINIYQATVRGMYQAAAALQPAAQAVLIDAVKLPELTIPWQAIIGGDALSASIAAASVIAKVERDRIMLGLNQQYPGYGFDKHKGYGTKEHLDALRRLGPSPVHRRSFEPVKSGGGLFGFEAGYARPVTT</sequence>
<evidence type="ECO:0000256" key="6">
    <source>
        <dbReference type="ARBA" id="ARBA00012180"/>
    </source>
</evidence>
<evidence type="ECO:0000256" key="3">
    <source>
        <dbReference type="ARBA" id="ARBA00004065"/>
    </source>
</evidence>
<dbReference type="SUPFAM" id="SSF53098">
    <property type="entry name" value="Ribonuclease H-like"/>
    <property type="match status" value="1"/>
</dbReference>
<dbReference type="EC" id="3.1.26.4" evidence="6 14"/>
<keyword evidence="12 14" id="KW-0378">Hydrolase</keyword>
<evidence type="ECO:0000256" key="2">
    <source>
        <dbReference type="ARBA" id="ARBA00001946"/>
    </source>
</evidence>
<dbReference type="NCBIfam" id="NF000594">
    <property type="entry name" value="PRK00015.1-1"/>
    <property type="match status" value="1"/>
</dbReference>
<evidence type="ECO:0000256" key="7">
    <source>
        <dbReference type="ARBA" id="ARBA00019179"/>
    </source>
</evidence>
<comment type="subcellular location">
    <subcellularLocation>
        <location evidence="4 14">Cytoplasm</location>
    </subcellularLocation>
</comment>
<evidence type="ECO:0000256" key="15">
    <source>
        <dbReference type="PROSITE-ProRule" id="PRU01319"/>
    </source>
</evidence>
<dbReference type="GO" id="GO:0003723">
    <property type="term" value="F:RNA binding"/>
    <property type="evidence" value="ECO:0007669"/>
    <property type="project" value="UniProtKB-UniRule"/>
</dbReference>
<feature type="binding site" evidence="14 15">
    <location>
        <position position="80"/>
    </location>
    <ligand>
        <name>a divalent metal cation</name>
        <dbReference type="ChEBI" id="CHEBI:60240"/>
    </ligand>
</feature>
<reference evidence="18 19" key="1">
    <citation type="submission" date="2016-02" db="EMBL/GenBank/DDBJ databases">
        <title>Anaerosporomusa subterraneum gen. nov., sp. nov., a spore-forming obligate anaerobe isolated from saprolite.</title>
        <authorList>
            <person name="Choi J.K."/>
            <person name="Shah M."/>
            <person name="Yee N."/>
        </authorList>
    </citation>
    <scope>NUCLEOTIDE SEQUENCE [LARGE SCALE GENOMIC DNA]</scope>
    <source>
        <strain evidence="18 19">RU4</strain>
    </source>
</reference>
<dbReference type="GO" id="GO:0005737">
    <property type="term" value="C:cytoplasm"/>
    <property type="evidence" value="ECO:0007669"/>
    <property type="project" value="UniProtKB-SubCell"/>
</dbReference>
<evidence type="ECO:0000256" key="16">
    <source>
        <dbReference type="RuleBase" id="RU003515"/>
    </source>
</evidence>
<evidence type="ECO:0000256" key="10">
    <source>
        <dbReference type="ARBA" id="ARBA00022723"/>
    </source>
</evidence>
<dbReference type="GO" id="GO:0006298">
    <property type="term" value="P:mismatch repair"/>
    <property type="evidence" value="ECO:0007669"/>
    <property type="project" value="TreeGrafter"/>
</dbReference>
<organism evidence="18 19">
    <name type="scientific">Anaerosporomusa subterranea</name>
    <dbReference type="NCBI Taxonomy" id="1794912"/>
    <lineage>
        <taxon>Bacteria</taxon>
        <taxon>Bacillati</taxon>
        <taxon>Bacillota</taxon>
        <taxon>Negativicutes</taxon>
        <taxon>Acetonemataceae</taxon>
        <taxon>Anaerosporomusa</taxon>
    </lineage>
</organism>
<dbReference type="Gene3D" id="3.30.420.10">
    <property type="entry name" value="Ribonuclease H-like superfamily/Ribonuclease H"/>
    <property type="match status" value="1"/>
</dbReference>
<dbReference type="InterPro" id="IPR024567">
    <property type="entry name" value="RNase_HII/HIII_dom"/>
</dbReference>
<keyword evidence="19" id="KW-1185">Reference proteome</keyword>
<name>A0A154BUY7_ANASB</name>
<evidence type="ECO:0000256" key="8">
    <source>
        <dbReference type="ARBA" id="ARBA00022490"/>
    </source>
</evidence>
<dbReference type="FunFam" id="3.30.420.10:FF:000006">
    <property type="entry name" value="Ribonuclease HII"/>
    <property type="match status" value="1"/>
</dbReference>
<gene>
    <name evidence="14" type="primary">rnhB</name>
    <name evidence="18" type="ORF">AXX12_04085</name>
</gene>